<sequence>MLAKSEEERFGITARKPGPGQHTLEIERGIMPCIEDLYLSNSTRNPTNHCFAVKWKRTISRLCNTVAQIFVANNSSRSVEHVPENSRRQTFIHPKKAVVARDLESHSARRGRADRRR</sequence>
<dbReference type="Proteomes" id="UP000325081">
    <property type="component" value="Unassembled WGS sequence"/>
</dbReference>
<accession>A0A5A7QS42</accession>
<evidence type="ECO:0000313" key="3">
    <source>
        <dbReference type="Proteomes" id="UP000325081"/>
    </source>
</evidence>
<feature type="region of interest" description="Disordered" evidence="1">
    <location>
        <begin position="1"/>
        <end position="23"/>
    </location>
</feature>
<protein>
    <submittedName>
        <fullName evidence="2">Magnesium transporter CorA-like family protein</fullName>
    </submittedName>
</protein>
<keyword evidence="3" id="KW-1185">Reference proteome</keyword>
<feature type="compositionally biased region" description="Basic and acidic residues" evidence="1">
    <location>
        <begin position="1"/>
        <end position="10"/>
    </location>
</feature>
<dbReference type="AlphaFoldDB" id="A0A5A7QS42"/>
<feature type="region of interest" description="Disordered" evidence="1">
    <location>
        <begin position="97"/>
        <end position="117"/>
    </location>
</feature>
<name>A0A5A7QS42_STRAF</name>
<gene>
    <name evidence="2" type="ORF">STAS_24350</name>
</gene>
<feature type="compositionally biased region" description="Basic residues" evidence="1">
    <location>
        <begin position="108"/>
        <end position="117"/>
    </location>
</feature>
<comment type="caution">
    <text evidence="2">The sequence shown here is derived from an EMBL/GenBank/DDBJ whole genome shotgun (WGS) entry which is preliminary data.</text>
</comment>
<organism evidence="2 3">
    <name type="scientific">Striga asiatica</name>
    <name type="common">Asiatic witchweed</name>
    <name type="synonym">Buchnera asiatica</name>
    <dbReference type="NCBI Taxonomy" id="4170"/>
    <lineage>
        <taxon>Eukaryota</taxon>
        <taxon>Viridiplantae</taxon>
        <taxon>Streptophyta</taxon>
        <taxon>Embryophyta</taxon>
        <taxon>Tracheophyta</taxon>
        <taxon>Spermatophyta</taxon>
        <taxon>Magnoliopsida</taxon>
        <taxon>eudicotyledons</taxon>
        <taxon>Gunneridae</taxon>
        <taxon>Pentapetalae</taxon>
        <taxon>asterids</taxon>
        <taxon>lamiids</taxon>
        <taxon>Lamiales</taxon>
        <taxon>Orobanchaceae</taxon>
        <taxon>Buchnereae</taxon>
        <taxon>Striga</taxon>
    </lineage>
</organism>
<dbReference type="EMBL" id="BKCP01007793">
    <property type="protein sequence ID" value="GER47247.1"/>
    <property type="molecule type" value="Genomic_DNA"/>
</dbReference>
<proteinExistence type="predicted"/>
<evidence type="ECO:0000313" key="2">
    <source>
        <dbReference type="EMBL" id="GER47247.1"/>
    </source>
</evidence>
<evidence type="ECO:0000256" key="1">
    <source>
        <dbReference type="SAM" id="MobiDB-lite"/>
    </source>
</evidence>
<reference evidence="3" key="1">
    <citation type="journal article" date="2019" name="Curr. Biol.">
        <title>Genome Sequence of Striga asiatica Provides Insight into the Evolution of Plant Parasitism.</title>
        <authorList>
            <person name="Yoshida S."/>
            <person name="Kim S."/>
            <person name="Wafula E.K."/>
            <person name="Tanskanen J."/>
            <person name="Kim Y.M."/>
            <person name="Honaas L."/>
            <person name="Yang Z."/>
            <person name="Spallek T."/>
            <person name="Conn C.E."/>
            <person name="Ichihashi Y."/>
            <person name="Cheong K."/>
            <person name="Cui S."/>
            <person name="Der J.P."/>
            <person name="Gundlach H."/>
            <person name="Jiao Y."/>
            <person name="Hori C."/>
            <person name="Ishida J.K."/>
            <person name="Kasahara H."/>
            <person name="Kiba T."/>
            <person name="Kim M.S."/>
            <person name="Koo N."/>
            <person name="Laohavisit A."/>
            <person name="Lee Y.H."/>
            <person name="Lumba S."/>
            <person name="McCourt P."/>
            <person name="Mortimer J.C."/>
            <person name="Mutuku J.M."/>
            <person name="Nomura T."/>
            <person name="Sasaki-Sekimoto Y."/>
            <person name="Seto Y."/>
            <person name="Wang Y."/>
            <person name="Wakatake T."/>
            <person name="Sakakibara H."/>
            <person name="Demura T."/>
            <person name="Yamaguchi S."/>
            <person name="Yoneyama K."/>
            <person name="Manabe R.I."/>
            <person name="Nelson D.C."/>
            <person name="Schulman A.H."/>
            <person name="Timko M.P."/>
            <person name="dePamphilis C.W."/>
            <person name="Choi D."/>
            <person name="Shirasu K."/>
        </authorList>
    </citation>
    <scope>NUCLEOTIDE SEQUENCE [LARGE SCALE GENOMIC DNA]</scope>
    <source>
        <strain evidence="3">cv. UVA1</strain>
    </source>
</reference>